<keyword evidence="2" id="KW-1185">Reference proteome</keyword>
<dbReference type="AlphaFoldDB" id="A0A5C6YYL0"/>
<comment type="caution">
    <text evidence="1">The sequence shown here is derived from an EMBL/GenBank/DDBJ whole genome shotgun (WGS) entry which is preliminary data.</text>
</comment>
<dbReference type="Gene3D" id="2.180.10.10">
    <property type="entry name" value="RHS repeat-associated core"/>
    <property type="match status" value="1"/>
</dbReference>
<sequence length="384" mass="42127">MLQPGRHANTGDYRYGFQGQEMDNEIKGEGNSINYNYRMHDPRVGRFFAVDPLSDQYPYLSSYSFSGNRVIDALELEGLEPIVINGELVAYEVQPGQGPSQVAADINNKKTQKKYGYSNEKAVTWSQVVAWNFDEFKAKGNWLDPSGIFDKNDETFKHLNINEHDVLFINQFANENFIYENEIPINGNDIVKGELVEPFNEPFTAGFSGGDAEAGVGYSGFTASTSIFEVPKESIFWEGGSVVRMTTLGAQISTPGLSTSLGAGNINFSGTKEPSIKRILNSPSHTETIGGISPIGVGVKYSQTISENYRASLTSIVGGTPGPIVSYGNSAWNHTDITVEGLKTANDSIKRAKEILKHFPGAKHAVEYLESKQGKARPLRTNEL</sequence>
<dbReference type="Proteomes" id="UP000321497">
    <property type="component" value="Unassembled WGS sequence"/>
</dbReference>
<evidence type="ECO:0000313" key="1">
    <source>
        <dbReference type="EMBL" id="TXD72790.1"/>
    </source>
</evidence>
<reference evidence="1 2" key="1">
    <citation type="submission" date="2019-08" db="EMBL/GenBank/DDBJ databases">
        <title>Genome of Aequorivita antarctica SW49 (type strain).</title>
        <authorList>
            <person name="Bowman J.P."/>
        </authorList>
    </citation>
    <scope>NUCLEOTIDE SEQUENCE [LARGE SCALE GENOMIC DNA]</scope>
    <source>
        <strain evidence="1 2">SW49</strain>
    </source>
</reference>
<proteinExistence type="predicted"/>
<dbReference type="OrthoDB" id="2972467at2"/>
<dbReference type="NCBIfam" id="TIGR03696">
    <property type="entry name" value="Rhs_assc_core"/>
    <property type="match status" value="1"/>
</dbReference>
<dbReference type="EMBL" id="VORT01000007">
    <property type="protein sequence ID" value="TXD72790.1"/>
    <property type="molecule type" value="Genomic_DNA"/>
</dbReference>
<organism evidence="1 2">
    <name type="scientific">Aequorivita antarctica</name>
    <dbReference type="NCBI Taxonomy" id="153266"/>
    <lineage>
        <taxon>Bacteria</taxon>
        <taxon>Pseudomonadati</taxon>
        <taxon>Bacteroidota</taxon>
        <taxon>Flavobacteriia</taxon>
        <taxon>Flavobacteriales</taxon>
        <taxon>Flavobacteriaceae</taxon>
        <taxon>Aequorivita</taxon>
    </lineage>
</organism>
<evidence type="ECO:0000313" key="2">
    <source>
        <dbReference type="Proteomes" id="UP000321497"/>
    </source>
</evidence>
<protein>
    <recommendedName>
        <fullName evidence="3">RHS repeat-associated core domain-containing protein</fullName>
    </recommendedName>
</protein>
<accession>A0A5C6YYL0</accession>
<gene>
    <name evidence="1" type="ORF">ESU54_11275</name>
</gene>
<evidence type="ECO:0008006" key="3">
    <source>
        <dbReference type="Google" id="ProtNLM"/>
    </source>
</evidence>
<dbReference type="InterPro" id="IPR022385">
    <property type="entry name" value="Rhs_assc_core"/>
</dbReference>
<name>A0A5C6YYL0_9FLAO</name>